<keyword evidence="2" id="KW-1185">Reference proteome</keyword>
<proteinExistence type="predicted"/>
<dbReference type="Proteomes" id="UP001381693">
    <property type="component" value="Unassembled WGS sequence"/>
</dbReference>
<accession>A0AAN9A1F8</accession>
<sequence length="115" mass="12712">MDIGPRAGTRSSSSGYERGLGWEAFWYREWESRFPVIHRKVDCIGVSEVELLVCEKRVKVDAVVADKIIESVDVEIGMDVIRQLGGVMIDKHGVSFGTPHSEGLVAINSLKGNTH</sequence>
<evidence type="ECO:0000313" key="1">
    <source>
        <dbReference type="EMBL" id="KAK7070899.1"/>
    </source>
</evidence>
<gene>
    <name evidence="1" type="ORF">SK128_025758</name>
</gene>
<reference evidence="1 2" key="1">
    <citation type="submission" date="2023-11" db="EMBL/GenBank/DDBJ databases">
        <title>Halocaridina rubra genome assembly.</title>
        <authorList>
            <person name="Smith C."/>
        </authorList>
    </citation>
    <scope>NUCLEOTIDE SEQUENCE [LARGE SCALE GENOMIC DNA]</scope>
    <source>
        <strain evidence="1">EP-1</strain>
        <tissue evidence="1">Whole</tissue>
    </source>
</reference>
<name>A0AAN9A1F8_HALRR</name>
<protein>
    <submittedName>
        <fullName evidence="1">Uncharacterized protein</fullName>
    </submittedName>
</protein>
<evidence type="ECO:0000313" key="2">
    <source>
        <dbReference type="Proteomes" id="UP001381693"/>
    </source>
</evidence>
<dbReference type="AlphaFoldDB" id="A0AAN9A1F8"/>
<comment type="caution">
    <text evidence="1">The sequence shown here is derived from an EMBL/GenBank/DDBJ whole genome shotgun (WGS) entry which is preliminary data.</text>
</comment>
<organism evidence="1 2">
    <name type="scientific">Halocaridina rubra</name>
    <name type="common">Hawaiian red shrimp</name>
    <dbReference type="NCBI Taxonomy" id="373956"/>
    <lineage>
        <taxon>Eukaryota</taxon>
        <taxon>Metazoa</taxon>
        <taxon>Ecdysozoa</taxon>
        <taxon>Arthropoda</taxon>
        <taxon>Crustacea</taxon>
        <taxon>Multicrustacea</taxon>
        <taxon>Malacostraca</taxon>
        <taxon>Eumalacostraca</taxon>
        <taxon>Eucarida</taxon>
        <taxon>Decapoda</taxon>
        <taxon>Pleocyemata</taxon>
        <taxon>Caridea</taxon>
        <taxon>Atyoidea</taxon>
        <taxon>Atyidae</taxon>
        <taxon>Halocaridina</taxon>
    </lineage>
</organism>
<dbReference type="EMBL" id="JAXCGZ010015196">
    <property type="protein sequence ID" value="KAK7070899.1"/>
    <property type="molecule type" value="Genomic_DNA"/>
</dbReference>